<dbReference type="GO" id="GO:0005524">
    <property type="term" value="F:ATP binding"/>
    <property type="evidence" value="ECO:0007669"/>
    <property type="project" value="UniProtKB-KW"/>
</dbReference>
<dbReference type="GO" id="GO:0000049">
    <property type="term" value="F:tRNA binding"/>
    <property type="evidence" value="ECO:0007669"/>
    <property type="project" value="InterPro"/>
</dbReference>
<dbReference type="RefSeq" id="WP_047195522.1">
    <property type="nucleotide sequence ID" value="NZ_CP011371.1"/>
</dbReference>
<dbReference type="InterPro" id="IPR020751">
    <property type="entry name" value="aa-tRNA-synth_I_codon-bd_sub2"/>
</dbReference>
<evidence type="ECO:0000256" key="4">
    <source>
        <dbReference type="ARBA" id="ARBA00022917"/>
    </source>
</evidence>
<keyword evidence="5" id="KW-0030">Aminoacyl-tRNA synthetase</keyword>
<dbReference type="AlphaFoldDB" id="A0A0G3BKS6"/>
<dbReference type="SUPFAM" id="SSF48163">
    <property type="entry name" value="An anticodon-binding domain of class I aminoacyl-tRNA synthetases"/>
    <property type="match status" value="1"/>
</dbReference>
<evidence type="ECO:0000256" key="3">
    <source>
        <dbReference type="ARBA" id="ARBA00022840"/>
    </source>
</evidence>
<dbReference type="InterPro" id="IPR008925">
    <property type="entry name" value="aa_tRNA-synth_I_cd-bd_sf"/>
</dbReference>
<gene>
    <name evidence="7" type="ORF">AAW51_3368</name>
</gene>
<evidence type="ECO:0000259" key="6">
    <source>
        <dbReference type="Pfam" id="PF19269"/>
    </source>
</evidence>
<keyword evidence="2" id="KW-0547">Nucleotide-binding</keyword>
<dbReference type="Pfam" id="PF19269">
    <property type="entry name" value="Anticodon_2"/>
    <property type="match status" value="1"/>
</dbReference>
<feature type="domain" description="Aminoacyl-tRNA synthetase class I anticodon-binding" evidence="6">
    <location>
        <begin position="67"/>
        <end position="147"/>
    </location>
</feature>
<keyword evidence="8" id="KW-1185">Reference proteome</keyword>
<evidence type="ECO:0000256" key="1">
    <source>
        <dbReference type="ARBA" id="ARBA00022598"/>
    </source>
</evidence>
<accession>A0A0G3BKS6</accession>
<evidence type="ECO:0000313" key="7">
    <source>
        <dbReference type="EMBL" id="AKJ30059.1"/>
    </source>
</evidence>
<dbReference type="Proteomes" id="UP000035352">
    <property type="component" value="Chromosome"/>
</dbReference>
<name>A0A0G3BKS6_9BURK</name>
<dbReference type="EMBL" id="CP011371">
    <property type="protein sequence ID" value="AKJ30059.1"/>
    <property type="molecule type" value="Genomic_DNA"/>
</dbReference>
<dbReference type="KEGG" id="pbh:AAW51_3368"/>
<dbReference type="GO" id="GO:0006412">
    <property type="term" value="P:translation"/>
    <property type="evidence" value="ECO:0007669"/>
    <property type="project" value="UniProtKB-KW"/>
</dbReference>
<keyword evidence="1" id="KW-0436">Ligase</keyword>
<evidence type="ECO:0000256" key="5">
    <source>
        <dbReference type="ARBA" id="ARBA00023146"/>
    </source>
</evidence>
<sequence length="158" mass="17396">MDANDEQRHAELTMRYATEQLGLAAMLRLTHGLARPGQEALDMVLPVLVDKGAWMKLHLLEIVGLSPNRTRALLEQTLELLSEPAPWSEEHLRAALQTLAQGVGARGETAVELLLRIVMLRGLSPLPVVPVMAILGRERSVQRLRAVLVSYVEGQLIG</sequence>
<dbReference type="InterPro" id="IPR045462">
    <property type="entry name" value="aa-tRNA-synth_I_cd-bd"/>
</dbReference>
<dbReference type="Gene3D" id="1.10.10.350">
    <property type="match status" value="1"/>
</dbReference>
<proteinExistence type="predicted"/>
<evidence type="ECO:0000256" key="2">
    <source>
        <dbReference type="ARBA" id="ARBA00022741"/>
    </source>
</evidence>
<dbReference type="GO" id="GO:0004812">
    <property type="term" value="F:aminoacyl-tRNA ligase activity"/>
    <property type="evidence" value="ECO:0007669"/>
    <property type="project" value="UniProtKB-KW"/>
</dbReference>
<keyword evidence="4" id="KW-0648">Protein biosynthesis</keyword>
<keyword evidence="3" id="KW-0067">ATP-binding</keyword>
<evidence type="ECO:0000313" key="8">
    <source>
        <dbReference type="Proteomes" id="UP000035352"/>
    </source>
</evidence>
<protein>
    <recommendedName>
        <fullName evidence="6">Aminoacyl-tRNA synthetase class I anticodon-binding domain-containing protein</fullName>
    </recommendedName>
</protein>
<organism evidence="7 8">
    <name type="scientific">Caldimonas brevitalea</name>
    <dbReference type="NCBI Taxonomy" id="413882"/>
    <lineage>
        <taxon>Bacteria</taxon>
        <taxon>Pseudomonadati</taxon>
        <taxon>Pseudomonadota</taxon>
        <taxon>Betaproteobacteria</taxon>
        <taxon>Burkholderiales</taxon>
        <taxon>Sphaerotilaceae</taxon>
        <taxon>Caldimonas</taxon>
    </lineage>
</organism>
<reference evidence="7 8" key="1">
    <citation type="submission" date="2015-05" db="EMBL/GenBank/DDBJ databases">
        <authorList>
            <person name="Tang B."/>
            <person name="Yu Y."/>
        </authorList>
    </citation>
    <scope>NUCLEOTIDE SEQUENCE [LARGE SCALE GENOMIC DNA]</scope>
    <source>
        <strain evidence="7 8">DSM 7029</strain>
    </source>
</reference>